<reference evidence="2" key="1">
    <citation type="submission" date="2016-11" db="UniProtKB">
        <authorList>
            <consortium name="WormBaseParasite"/>
        </authorList>
    </citation>
    <scope>IDENTIFICATION</scope>
</reference>
<proteinExistence type="predicted"/>
<dbReference type="Proteomes" id="UP000095283">
    <property type="component" value="Unplaced"/>
</dbReference>
<organism evidence="1 2">
    <name type="scientific">Heterorhabditis bacteriophora</name>
    <name type="common">Entomopathogenic nematode worm</name>
    <dbReference type="NCBI Taxonomy" id="37862"/>
    <lineage>
        <taxon>Eukaryota</taxon>
        <taxon>Metazoa</taxon>
        <taxon>Ecdysozoa</taxon>
        <taxon>Nematoda</taxon>
        <taxon>Chromadorea</taxon>
        <taxon>Rhabditida</taxon>
        <taxon>Rhabditina</taxon>
        <taxon>Rhabditomorpha</taxon>
        <taxon>Strongyloidea</taxon>
        <taxon>Heterorhabditidae</taxon>
        <taxon>Heterorhabditis</taxon>
    </lineage>
</organism>
<protein>
    <submittedName>
        <fullName evidence="2">SCP domain-containing protein</fullName>
    </submittedName>
</protein>
<dbReference type="WBParaSite" id="Hba_00957">
    <property type="protein sequence ID" value="Hba_00957"/>
    <property type="gene ID" value="Hba_00957"/>
</dbReference>
<accession>A0A1I7W8K1</accession>
<keyword evidence="1" id="KW-1185">Reference proteome</keyword>
<evidence type="ECO:0000313" key="1">
    <source>
        <dbReference type="Proteomes" id="UP000095283"/>
    </source>
</evidence>
<sequence length="61" mass="6727">MVVINTLTCCRCMWQWEMGNHGVIDWENVLGCSSDSLPVFSDAACSAARDAALTALANYWQ</sequence>
<dbReference type="AlphaFoldDB" id="A0A1I7W8K1"/>
<name>A0A1I7W8K1_HETBA</name>
<evidence type="ECO:0000313" key="2">
    <source>
        <dbReference type="WBParaSite" id="Hba_00957"/>
    </source>
</evidence>